<organism evidence="2">
    <name type="scientific">Tanacetum cinerariifolium</name>
    <name type="common">Dalmatian daisy</name>
    <name type="synonym">Chrysanthemum cinerariifolium</name>
    <dbReference type="NCBI Taxonomy" id="118510"/>
    <lineage>
        <taxon>Eukaryota</taxon>
        <taxon>Viridiplantae</taxon>
        <taxon>Streptophyta</taxon>
        <taxon>Embryophyta</taxon>
        <taxon>Tracheophyta</taxon>
        <taxon>Spermatophyta</taxon>
        <taxon>Magnoliopsida</taxon>
        <taxon>eudicotyledons</taxon>
        <taxon>Gunneridae</taxon>
        <taxon>Pentapetalae</taxon>
        <taxon>asterids</taxon>
        <taxon>campanulids</taxon>
        <taxon>Asterales</taxon>
        <taxon>Asteraceae</taxon>
        <taxon>Asteroideae</taxon>
        <taxon>Anthemideae</taxon>
        <taxon>Anthemidinae</taxon>
        <taxon>Tanacetum</taxon>
    </lineage>
</organism>
<feature type="signal peptide" evidence="1">
    <location>
        <begin position="1"/>
        <end position="18"/>
    </location>
</feature>
<proteinExistence type="predicted"/>
<reference evidence="2" key="1">
    <citation type="journal article" date="2019" name="Sci. Rep.">
        <title>Draft genome of Tanacetum cinerariifolium, the natural source of mosquito coil.</title>
        <authorList>
            <person name="Yamashiro T."/>
            <person name="Shiraishi A."/>
            <person name="Satake H."/>
            <person name="Nakayama K."/>
        </authorList>
    </citation>
    <scope>NUCLEOTIDE SEQUENCE</scope>
</reference>
<dbReference type="AlphaFoldDB" id="A0A699IN40"/>
<dbReference type="EMBL" id="BKCJ010321320">
    <property type="protein sequence ID" value="GEZ77054.1"/>
    <property type="molecule type" value="Genomic_DNA"/>
</dbReference>
<protein>
    <submittedName>
        <fullName evidence="2">Uncharacterized protein</fullName>
    </submittedName>
</protein>
<accession>A0A699IN40</accession>
<sequence length="260" mass="30000">MLFRLRILILMILTVVISRMQKAVLMANMSNYGSDVISKKAQRIKPTLYDGIIISNKHVAMPVIDDEKTLILEERSRSKMSKKRKDPEVIKKKISYKPIDYEKLNRRSEDFGKHFTPQQEMDAEQTLWFCISNPAIESYNPPPVKVEVPSELPKVSLVNASLKKLKVHLTQFDSVVKKRTTLDARTEVLVDKQCLGSAKKEVLLENDRLLQQIMSQDALLTVINSMFFIDESVNMERKRNKSYDKCFNLDADIFEITKCA</sequence>
<gene>
    <name evidence="2" type="ORF">Tci_549027</name>
</gene>
<comment type="caution">
    <text evidence="2">The sequence shown here is derived from an EMBL/GenBank/DDBJ whole genome shotgun (WGS) entry which is preliminary data.</text>
</comment>
<keyword evidence="1" id="KW-0732">Signal</keyword>
<feature type="chain" id="PRO_5025415889" evidence="1">
    <location>
        <begin position="19"/>
        <end position="260"/>
    </location>
</feature>
<evidence type="ECO:0000256" key="1">
    <source>
        <dbReference type="SAM" id="SignalP"/>
    </source>
</evidence>
<name>A0A699IN40_TANCI</name>
<evidence type="ECO:0000313" key="2">
    <source>
        <dbReference type="EMBL" id="GEZ77054.1"/>
    </source>
</evidence>